<dbReference type="Proteomes" id="UP000002215">
    <property type="component" value="Chromosome"/>
</dbReference>
<name>A0A979G629_CHIPD</name>
<dbReference type="InterPro" id="IPR010064">
    <property type="entry name" value="HK97-gp10_tail"/>
</dbReference>
<evidence type="ECO:0000313" key="1">
    <source>
        <dbReference type="EMBL" id="ACU61358.1"/>
    </source>
</evidence>
<organism evidence="1 2">
    <name type="scientific">Chitinophaga pinensis (strain ATCC 43595 / DSM 2588 / LMG 13176 / NBRC 15968 / NCIMB 11800 / UQM 2034)</name>
    <dbReference type="NCBI Taxonomy" id="485918"/>
    <lineage>
        <taxon>Bacteria</taxon>
        <taxon>Pseudomonadati</taxon>
        <taxon>Bacteroidota</taxon>
        <taxon>Chitinophagia</taxon>
        <taxon>Chitinophagales</taxon>
        <taxon>Chitinophagaceae</taxon>
        <taxon>Chitinophaga</taxon>
    </lineage>
</organism>
<reference evidence="1 2" key="2">
    <citation type="journal article" date="2010" name="Stand. Genomic Sci.">
        <title>Complete genome sequence of Chitinophaga pinensis type strain (UQM 2034).</title>
        <authorList>
            <person name="Glavina Del Rio T."/>
            <person name="Abt B."/>
            <person name="Spring S."/>
            <person name="Lapidus A."/>
            <person name="Nolan M."/>
            <person name="Tice H."/>
            <person name="Copeland A."/>
            <person name="Cheng J.F."/>
            <person name="Chen F."/>
            <person name="Bruce D."/>
            <person name="Goodwin L."/>
            <person name="Pitluck S."/>
            <person name="Ivanova N."/>
            <person name="Mavromatis K."/>
            <person name="Mikhailova N."/>
            <person name="Pati A."/>
            <person name="Chen A."/>
            <person name="Palaniappan K."/>
            <person name="Land M."/>
            <person name="Hauser L."/>
            <person name="Chang Y.J."/>
            <person name="Jeffries C.D."/>
            <person name="Chain P."/>
            <person name="Saunders E."/>
            <person name="Detter J.C."/>
            <person name="Brettin T."/>
            <person name="Rohde M."/>
            <person name="Goker M."/>
            <person name="Bristow J."/>
            <person name="Eisen J.A."/>
            <person name="Markowitz V."/>
            <person name="Hugenholtz P."/>
            <person name="Kyrpides N.C."/>
            <person name="Klenk H.P."/>
            <person name="Lucas S."/>
        </authorList>
    </citation>
    <scope>NUCLEOTIDE SEQUENCE [LARGE SCALE GENOMIC DNA]</scope>
    <source>
        <strain evidence="2">ATCC 43595 / DSM 2588 / LMG 13176 / NBRC 15968 / NCIMB 11800 / UQM 2034</strain>
    </source>
</reference>
<dbReference type="OrthoDB" id="962208at2"/>
<reference evidence="2" key="1">
    <citation type="submission" date="2009-08" db="EMBL/GenBank/DDBJ databases">
        <title>The complete genome of Chitinophaga pinensis DSM 2588.</title>
        <authorList>
            <consortium name="US DOE Joint Genome Institute (JGI-PGF)"/>
            <person name="Lucas S."/>
            <person name="Copeland A."/>
            <person name="Lapidus A."/>
            <person name="Glavina del Rio T."/>
            <person name="Dalin E."/>
            <person name="Tice H."/>
            <person name="Bruce D."/>
            <person name="Goodwin L."/>
            <person name="Pitluck S."/>
            <person name="Kyrpides N."/>
            <person name="Mavromatis K."/>
            <person name="Ivanova N."/>
            <person name="Mikhailova N."/>
            <person name="Sims D."/>
            <person name="Meinche L."/>
            <person name="Brettin T."/>
            <person name="Detter J.C."/>
            <person name="Han C."/>
            <person name="Larimer F."/>
            <person name="Land M."/>
            <person name="Hauser L."/>
            <person name="Markowitz V."/>
            <person name="Cheng J.-F."/>
            <person name="Hugenholtz P."/>
            <person name="Woyke T."/>
            <person name="Wu D."/>
            <person name="Spring S."/>
            <person name="Klenk H.-P."/>
            <person name="Eisen J.A."/>
        </authorList>
    </citation>
    <scope>NUCLEOTIDE SEQUENCE [LARGE SCALE GENOMIC DNA]</scope>
    <source>
        <strain evidence="2">ATCC 43595 / DSM 2588 / LMG 13176 / NBRC 15968 / NCIMB 11800 / UQM 2034</strain>
    </source>
</reference>
<dbReference type="NCBIfam" id="TIGR01725">
    <property type="entry name" value="phge_HK97_gp10"/>
    <property type="match status" value="1"/>
</dbReference>
<dbReference type="KEGG" id="cpi:Cpin_3896"/>
<accession>A0A979G629</accession>
<dbReference type="RefSeq" id="WP_012791531.1">
    <property type="nucleotide sequence ID" value="NC_013132.1"/>
</dbReference>
<dbReference type="EMBL" id="CP001699">
    <property type="protein sequence ID" value="ACU61358.1"/>
    <property type="molecule type" value="Genomic_DNA"/>
</dbReference>
<gene>
    <name evidence="1" type="ordered locus">Cpin_3896</name>
</gene>
<evidence type="ECO:0000313" key="2">
    <source>
        <dbReference type="Proteomes" id="UP000002215"/>
    </source>
</evidence>
<protein>
    <submittedName>
        <fullName evidence="1">Phage protein, HK97 gp10 family</fullName>
    </submittedName>
</protein>
<proteinExistence type="predicted"/>
<dbReference type="Pfam" id="PF04883">
    <property type="entry name" value="HK97-gp10_like"/>
    <property type="match status" value="1"/>
</dbReference>
<dbReference type="AlphaFoldDB" id="A0A979G629"/>
<sequence length="161" mass="18149">MARPFIGIRLDGAKGLIKDLKKVQKEVKRNIEAEIEDTAKMIVAAAQADVPSKTGALRNSIKWRKIGELRYEIVAEEHYAPYVEFGTGKLVVVPKGLEDYAIQFKGLGIKEVNLHAHPYLFPAYERHRVELVRRIKALLEIERYISVTRPGPSNITGVTTI</sequence>